<evidence type="ECO:0000256" key="2">
    <source>
        <dbReference type="ARBA" id="ARBA00022692"/>
    </source>
</evidence>
<dbReference type="PANTHER" id="PTHR44755">
    <property type="entry name" value="NATRIURETIC PEPTIDE RECEPTOR 3-RELATED"/>
    <property type="match status" value="1"/>
</dbReference>
<gene>
    <name evidence="7" type="ORF">C0Q70_03784</name>
</gene>
<comment type="caution">
    <text evidence="7">The sequence shown here is derived from an EMBL/GenBank/DDBJ whole genome shotgun (WGS) entry which is preliminary data.</text>
</comment>
<evidence type="ECO:0000256" key="1">
    <source>
        <dbReference type="ARBA" id="ARBA00004370"/>
    </source>
</evidence>
<evidence type="ECO:0000256" key="5">
    <source>
        <dbReference type="SAM" id="SignalP"/>
    </source>
</evidence>
<organism evidence="7 8">
    <name type="scientific">Pomacea canaliculata</name>
    <name type="common">Golden apple snail</name>
    <dbReference type="NCBI Taxonomy" id="400727"/>
    <lineage>
        <taxon>Eukaryota</taxon>
        <taxon>Metazoa</taxon>
        <taxon>Spiralia</taxon>
        <taxon>Lophotrochozoa</taxon>
        <taxon>Mollusca</taxon>
        <taxon>Gastropoda</taxon>
        <taxon>Caenogastropoda</taxon>
        <taxon>Architaenioglossa</taxon>
        <taxon>Ampullarioidea</taxon>
        <taxon>Ampullariidae</taxon>
        <taxon>Pomacea</taxon>
    </lineage>
</organism>
<dbReference type="GO" id="GO:0017046">
    <property type="term" value="F:peptide hormone binding"/>
    <property type="evidence" value="ECO:0007669"/>
    <property type="project" value="TreeGrafter"/>
</dbReference>
<protein>
    <recommendedName>
        <fullName evidence="6">Receptor ligand binding region domain-containing protein</fullName>
    </recommendedName>
</protein>
<keyword evidence="4" id="KW-0472">Membrane</keyword>
<dbReference type="InterPro" id="IPR052612">
    <property type="entry name" value="ANP_Clearance_Receptor"/>
</dbReference>
<dbReference type="Pfam" id="PF01094">
    <property type="entry name" value="ANF_receptor"/>
    <property type="match status" value="1"/>
</dbReference>
<dbReference type="OrthoDB" id="6145973at2759"/>
<dbReference type="GO" id="GO:0038023">
    <property type="term" value="F:signaling receptor activity"/>
    <property type="evidence" value="ECO:0007669"/>
    <property type="project" value="TreeGrafter"/>
</dbReference>
<keyword evidence="3" id="KW-1133">Transmembrane helix</keyword>
<name>A0A2T7PTP2_POMCA</name>
<comment type="subcellular location">
    <subcellularLocation>
        <location evidence="1">Membrane</location>
    </subcellularLocation>
</comment>
<dbReference type="AlphaFoldDB" id="A0A2T7PTP2"/>
<keyword evidence="8" id="KW-1185">Reference proteome</keyword>
<dbReference type="Proteomes" id="UP000245119">
    <property type="component" value="Linkage Group LG2"/>
</dbReference>
<evidence type="ECO:0000313" key="7">
    <source>
        <dbReference type="EMBL" id="PVD36794.1"/>
    </source>
</evidence>
<evidence type="ECO:0000256" key="3">
    <source>
        <dbReference type="ARBA" id="ARBA00022989"/>
    </source>
</evidence>
<keyword evidence="2" id="KW-0812">Transmembrane</keyword>
<dbReference type="EMBL" id="PZQS01000002">
    <property type="protein sequence ID" value="PVD36794.1"/>
    <property type="molecule type" value="Genomic_DNA"/>
</dbReference>
<feature type="domain" description="Receptor ligand binding region" evidence="6">
    <location>
        <begin position="95"/>
        <end position="177"/>
    </location>
</feature>
<dbReference type="GO" id="GO:0007165">
    <property type="term" value="P:signal transduction"/>
    <property type="evidence" value="ECO:0007669"/>
    <property type="project" value="TreeGrafter"/>
</dbReference>
<evidence type="ECO:0000256" key="4">
    <source>
        <dbReference type="ARBA" id="ARBA00023136"/>
    </source>
</evidence>
<keyword evidence="5" id="KW-0732">Signal</keyword>
<dbReference type="InterPro" id="IPR028082">
    <property type="entry name" value="Peripla_BP_I"/>
</dbReference>
<evidence type="ECO:0000313" key="8">
    <source>
        <dbReference type="Proteomes" id="UP000245119"/>
    </source>
</evidence>
<accession>A0A2T7PTP2</accession>
<dbReference type="PANTHER" id="PTHR44755:SF8">
    <property type="entry name" value="RECEPTOR LIGAND BINDING REGION DOMAIN-CONTAINING PROTEIN"/>
    <property type="match status" value="1"/>
</dbReference>
<dbReference type="SUPFAM" id="SSF53822">
    <property type="entry name" value="Periplasmic binding protein-like I"/>
    <property type="match status" value="1"/>
</dbReference>
<reference evidence="7 8" key="1">
    <citation type="submission" date="2018-04" db="EMBL/GenBank/DDBJ databases">
        <title>The genome of golden apple snail Pomacea canaliculata provides insight into stress tolerance and invasive adaptation.</title>
        <authorList>
            <person name="Liu C."/>
            <person name="Liu B."/>
            <person name="Ren Y."/>
            <person name="Zhang Y."/>
            <person name="Wang H."/>
            <person name="Li S."/>
            <person name="Jiang F."/>
            <person name="Yin L."/>
            <person name="Zhang G."/>
            <person name="Qian W."/>
            <person name="Fan W."/>
        </authorList>
    </citation>
    <scope>NUCLEOTIDE SEQUENCE [LARGE SCALE GENOMIC DNA]</scope>
    <source>
        <strain evidence="7">SZHN2017</strain>
        <tissue evidence="7">Muscle</tissue>
    </source>
</reference>
<dbReference type="Gene3D" id="3.40.50.2300">
    <property type="match status" value="1"/>
</dbReference>
<dbReference type="GO" id="GO:0016020">
    <property type="term" value="C:membrane"/>
    <property type="evidence" value="ECO:0007669"/>
    <property type="project" value="UniProtKB-SubCell"/>
</dbReference>
<sequence>MTAHVTSWRSAGRLGLFYSALVVLLHPPAPASGGPSNLTMGIFLPLTGAKVLSKEGLAVVKWTVEQLNRDPTYTELRKHSLFFNYLLEDTKCDSPSCDDVCRLLGGQARIWDVPLISFGCESSILSDRRRYPTFLRTTGTFDEMQQFIEKILTHFGWNRLTLVHGQDTVWLETSDDFQVRR</sequence>
<dbReference type="InterPro" id="IPR001828">
    <property type="entry name" value="ANF_lig-bd_rcpt"/>
</dbReference>
<feature type="chain" id="PRO_5015681734" description="Receptor ligand binding region domain-containing protein" evidence="5">
    <location>
        <begin position="34"/>
        <end position="181"/>
    </location>
</feature>
<feature type="signal peptide" evidence="5">
    <location>
        <begin position="1"/>
        <end position="33"/>
    </location>
</feature>
<evidence type="ECO:0000259" key="6">
    <source>
        <dbReference type="Pfam" id="PF01094"/>
    </source>
</evidence>
<proteinExistence type="predicted"/>